<evidence type="ECO:0000313" key="2">
    <source>
        <dbReference type="Proteomes" id="UP000440578"/>
    </source>
</evidence>
<dbReference type="OrthoDB" id="10570110at2759"/>
<gene>
    <name evidence="1" type="ORF">FJT64_018946</name>
</gene>
<keyword evidence="2" id="KW-1185">Reference proteome</keyword>
<dbReference type="Proteomes" id="UP000440578">
    <property type="component" value="Unassembled WGS sequence"/>
</dbReference>
<comment type="caution">
    <text evidence="1">The sequence shown here is derived from an EMBL/GenBank/DDBJ whole genome shotgun (WGS) entry which is preliminary data.</text>
</comment>
<dbReference type="EMBL" id="VIIS01000355">
    <property type="protein sequence ID" value="KAF0309993.1"/>
    <property type="molecule type" value="Genomic_DNA"/>
</dbReference>
<proteinExistence type="predicted"/>
<evidence type="ECO:0000313" key="1">
    <source>
        <dbReference type="EMBL" id="KAF0309993.1"/>
    </source>
</evidence>
<reference evidence="1 2" key="1">
    <citation type="submission" date="2019-07" db="EMBL/GenBank/DDBJ databases">
        <title>Draft genome assembly of a fouling barnacle, Amphibalanus amphitrite (Darwin, 1854): The first reference genome for Thecostraca.</title>
        <authorList>
            <person name="Kim W."/>
        </authorList>
    </citation>
    <scope>NUCLEOTIDE SEQUENCE [LARGE SCALE GENOMIC DNA]</scope>
    <source>
        <strain evidence="1">SNU_AA5</strain>
        <tissue evidence="1">Soma without cirri and trophi</tissue>
    </source>
</reference>
<dbReference type="AlphaFoldDB" id="A0A6A4WVF8"/>
<accession>A0A6A4WVF8</accession>
<name>A0A6A4WVF8_AMPAM</name>
<sequence>MACGGGPMTEKTWHEHMLQQQNVAAHSSPFAAPGHVSAAGHYGYQPPAQMDRHPADKENAAMDFEHGMWPSAAGGHGPHITPAAGYLGVRKRGRDEVLFQDFKRRRLTESPAPAETPRFVPAPAIGSTSADEMRSAVAASAYYDRLYVDSHVDMLMDDHGC</sequence>
<protein>
    <submittedName>
        <fullName evidence="1">Uncharacterized protein</fullName>
    </submittedName>
</protein>
<organism evidence="1 2">
    <name type="scientific">Amphibalanus amphitrite</name>
    <name type="common">Striped barnacle</name>
    <name type="synonym">Balanus amphitrite</name>
    <dbReference type="NCBI Taxonomy" id="1232801"/>
    <lineage>
        <taxon>Eukaryota</taxon>
        <taxon>Metazoa</taxon>
        <taxon>Ecdysozoa</taxon>
        <taxon>Arthropoda</taxon>
        <taxon>Crustacea</taxon>
        <taxon>Multicrustacea</taxon>
        <taxon>Cirripedia</taxon>
        <taxon>Thoracica</taxon>
        <taxon>Thoracicalcarea</taxon>
        <taxon>Balanomorpha</taxon>
        <taxon>Balanoidea</taxon>
        <taxon>Balanidae</taxon>
        <taxon>Amphibalaninae</taxon>
        <taxon>Amphibalanus</taxon>
    </lineage>
</organism>